<comment type="caution">
    <text evidence="1">The sequence shown here is derived from an EMBL/GenBank/DDBJ whole genome shotgun (WGS) entry which is preliminary data.</text>
</comment>
<evidence type="ECO:0000313" key="2">
    <source>
        <dbReference type="Proteomes" id="UP000433737"/>
    </source>
</evidence>
<organism evidence="1 2">
    <name type="scientific">Pantoea brenneri</name>
    <dbReference type="NCBI Taxonomy" id="472694"/>
    <lineage>
        <taxon>Bacteria</taxon>
        <taxon>Pseudomonadati</taxon>
        <taxon>Pseudomonadota</taxon>
        <taxon>Gammaproteobacteria</taxon>
        <taxon>Enterobacterales</taxon>
        <taxon>Erwiniaceae</taxon>
        <taxon>Pantoea</taxon>
    </lineage>
</organism>
<protein>
    <submittedName>
        <fullName evidence="1">Uncharacterized protein</fullName>
    </submittedName>
</protein>
<proteinExistence type="predicted"/>
<sequence>MISYQNEDQVLQRWQASGSRFGVPLPEAHQPCLHQYRLCLFILPSDTSRRFQRSLTL</sequence>
<gene>
    <name evidence="1" type="ORF">PANT111_540002</name>
</gene>
<dbReference type="AlphaFoldDB" id="A0AAX3JBW5"/>
<evidence type="ECO:0000313" key="1">
    <source>
        <dbReference type="EMBL" id="VXC57621.1"/>
    </source>
</evidence>
<name>A0AAX3JBW5_9GAMM</name>
<accession>A0AAX3JBW5</accession>
<dbReference type="Proteomes" id="UP000433737">
    <property type="component" value="Unassembled WGS sequence"/>
</dbReference>
<reference evidence="1 2" key="1">
    <citation type="submission" date="2019-10" db="EMBL/GenBank/DDBJ databases">
        <authorList>
            <person name="Karimi E."/>
        </authorList>
    </citation>
    <scope>NUCLEOTIDE SEQUENCE [LARGE SCALE GENOMIC DNA]</scope>
    <source>
        <strain evidence="1">Pantoea sp. 111</strain>
    </source>
</reference>
<dbReference type="EMBL" id="CABWMH010000050">
    <property type="protein sequence ID" value="VXC57621.1"/>
    <property type="molecule type" value="Genomic_DNA"/>
</dbReference>